<keyword evidence="3" id="KW-1185">Reference proteome</keyword>
<keyword evidence="1" id="KW-0472">Membrane</keyword>
<protein>
    <submittedName>
        <fullName evidence="2">Uncharacterized protein</fullName>
    </submittedName>
</protein>
<dbReference type="Proteomes" id="UP000242231">
    <property type="component" value="Unassembled WGS sequence"/>
</dbReference>
<organism evidence="2 3">
    <name type="scientific">Oceanisphaera arctica</name>
    <dbReference type="NCBI Taxonomy" id="641510"/>
    <lineage>
        <taxon>Bacteria</taxon>
        <taxon>Pseudomonadati</taxon>
        <taxon>Pseudomonadota</taxon>
        <taxon>Gammaproteobacteria</taxon>
        <taxon>Aeromonadales</taxon>
        <taxon>Aeromonadaceae</taxon>
        <taxon>Oceanisphaera</taxon>
    </lineage>
</organism>
<feature type="transmembrane region" description="Helical" evidence="1">
    <location>
        <begin position="36"/>
        <end position="61"/>
    </location>
</feature>
<evidence type="ECO:0000256" key="1">
    <source>
        <dbReference type="SAM" id="Phobius"/>
    </source>
</evidence>
<gene>
    <name evidence="2" type="ORF">UN63_12240</name>
</gene>
<evidence type="ECO:0000313" key="3">
    <source>
        <dbReference type="Proteomes" id="UP000242231"/>
    </source>
</evidence>
<dbReference type="EMBL" id="MPZM01000030">
    <property type="protein sequence ID" value="PPL15526.1"/>
    <property type="molecule type" value="Genomic_DNA"/>
</dbReference>
<accession>A0A2P5TK94</accession>
<keyword evidence="1" id="KW-1133">Transmembrane helix</keyword>
<dbReference type="AlphaFoldDB" id="A0A2P5TK94"/>
<proteinExistence type="predicted"/>
<comment type="caution">
    <text evidence="2">The sequence shown here is derived from an EMBL/GenBank/DDBJ whole genome shotgun (WGS) entry which is preliminary data.</text>
</comment>
<evidence type="ECO:0000313" key="2">
    <source>
        <dbReference type="EMBL" id="PPL15526.1"/>
    </source>
</evidence>
<reference evidence="3" key="1">
    <citation type="submission" date="2016-11" db="EMBL/GenBank/DDBJ databases">
        <authorList>
            <person name="Sisinthy S."/>
            <person name="Ara S."/>
            <person name="Gundlapally S.R."/>
        </authorList>
    </citation>
    <scope>NUCLEOTIDE SEQUENCE [LARGE SCALE GENOMIC DNA]</scope>
    <source>
        <strain evidence="3">V1-41</strain>
    </source>
</reference>
<name>A0A2P5TK94_9GAMM</name>
<keyword evidence="1" id="KW-0812">Transmembrane</keyword>
<sequence>MLYFFLFERMLCLWIIQGFQISYPMSLEGIFLLMKIFLYVFLIVGLQASLMVSFLMLDIFIIPDHFFRKSYEGFVIL</sequence>